<feature type="non-terminal residue" evidence="3">
    <location>
        <position position="1"/>
    </location>
</feature>
<dbReference type="OrthoDB" id="2790754at2759"/>
<feature type="region of interest" description="Disordered" evidence="1">
    <location>
        <begin position="141"/>
        <end position="211"/>
    </location>
</feature>
<dbReference type="HOGENOM" id="CLU_104704_0_0_1"/>
<evidence type="ECO:0000313" key="3">
    <source>
        <dbReference type="EMBL" id="EPS97373.1"/>
    </source>
</evidence>
<dbReference type="Pfam" id="PF20149">
    <property type="entry name" value="DUF6532"/>
    <property type="match status" value="1"/>
</dbReference>
<gene>
    <name evidence="3" type="ORF">FOMPIDRAFT_1052355</name>
</gene>
<proteinExistence type="predicted"/>
<reference evidence="3 4" key="1">
    <citation type="journal article" date="2012" name="Science">
        <title>The Paleozoic origin of enzymatic lignin decomposition reconstructed from 31 fungal genomes.</title>
        <authorList>
            <person name="Floudas D."/>
            <person name="Binder M."/>
            <person name="Riley R."/>
            <person name="Barry K."/>
            <person name="Blanchette R.A."/>
            <person name="Henrissat B."/>
            <person name="Martinez A.T."/>
            <person name="Otillar R."/>
            <person name="Spatafora J.W."/>
            <person name="Yadav J.S."/>
            <person name="Aerts A."/>
            <person name="Benoit I."/>
            <person name="Boyd A."/>
            <person name="Carlson A."/>
            <person name="Copeland A."/>
            <person name="Coutinho P.M."/>
            <person name="de Vries R.P."/>
            <person name="Ferreira P."/>
            <person name="Findley K."/>
            <person name="Foster B."/>
            <person name="Gaskell J."/>
            <person name="Glotzer D."/>
            <person name="Gorecki P."/>
            <person name="Heitman J."/>
            <person name="Hesse C."/>
            <person name="Hori C."/>
            <person name="Igarashi K."/>
            <person name="Jurgens J.A."/>
            <person name="Kallen N."/>
            <person name="Kersten P."/>
            <person name="Kohler A."/>
            <person name="Kuees U."/>
            <person name="Kumar T.K.A."/>
            <person name="Kuo A."/>
            <person name="LaButti K."/>
            <person name="Larrondo L.F."/>
            <person name="Lindquist E."/>
            <person name="Ling A."/>
            <person name="Lombard V."/>
            <person name="Lucas S."/>
            <person name="Lundell T."/>
            <person name="Martin R."/>
            <person name="McLaughlin D.J."/>
            <person name="Morgenstern I."/>
            <person name="Morin E."/>
            <person name="Murat C."/>
            <person name="Nagy L.G."/>
            <person name="Nolan M."/>
            <person name="Ohm R.A."/>
            <person name="Patyshakuliyeva A."/>
            <person name="Rokas A."/>
            <person name="Ruiz-Duenas F.J."/>
            <person name="Sabat G."/>
            <person name="Salamov A."/>
            <person name="Samejima M."/>
            <person name="Schmutz J."/>
            <person name="Slot J.C."/>
            <person name="St John F."/>
            <person name="Stenlid J."/>
            <person name="Sun H."/>
            <person name="Sun S."/>
            <person name="Syed K."/>
            <person name="Tsang A."/>
            <person name="Wiebenga A."/>
            <person name="Young D."/>
            <person name="Pisabarro A."/>
            <person name="Eastwood D.C."/>
            <person name="Martin F."/>
            <person name="Cullen D."/>
            <person name="Grigoriev I.V."/>
            <person name="Hibbett D.S."/>
        </authorList>
    </citation>
    <scope>NUCLEOTIDE SEQUENCE</scope>
    <source>
        <strain evidence="4">FP-58527</strain>
    </source>
</reference>
<name>S8E1U7_FOMSC</name>
<accession>S8E1U7</accession>
<evidence type="ECO:0000313" key="4">
    <source>
        <dbReference type="Proteomes" id="UP000015241"/>
    </source>
</evidence>
<dbReference type="Proteomes" id="UP000015241">
    <property type="component" value="Unassembled WGS sequence"/>
</dbReference>
<dbReference type="InParanoid" id="S8E1U7"/>
<protein>
    <recommendedName>
        <fullName evidence="2">DUF6532 domain-containing protein</fullName>
    </recommendedName>
</protein>
<dbReference type="InterPro" id="IPR045341">
    <property type="entry name" value="DUF6532"/>
</dbReference>
<evidence type="ECO:0000256" key="1">
    <source>
        <dbReference type="SAM" id="MobiDB-lite"/>
    </source>
</evidence>
<sequence length="211" mass="22482">RCKLDRTEPFRSNAIPELIYQYWGLAGREDANIFTSINEFREVPNNLIALACNALDCALTELATYNQPTTFSNKLYAAKWDSLMALEEALDEGAGEYFQETRSNIWNYVRSRIDAGPQALSSKSGNDSSFIQIFKLKPKGAALAPAQDGGNPPSTSGQSSAPIAQREAPAEDEDIGEGAAGGDGDKEAAGGVAGDMRGAPNDPSGGEESEL</sequence>
<keyword evidence="4" id="KW-1185">Reference proteome</keyword>
<evidence type="ECO:0000259" key="2">
    <source>
        <dbReference type="Pfam" id="PF20149"/>
    </source>
</evidence>
<dbReference type="EMBL" id="KE504176">
    <property type="protein sequence ID" value="EPS97373.1"/>
    <property type="molecule type" value="Genomic_DNA"/>
</dbReference>
<feature type="domain" description="DUF6532" evidence="2">
    <location>
        <begin position="2"/>
        <end position="86"/>
    </location>
</feature>
<feature type="compositionally biased region" description="Polar residues" evidence="1">
    <location>
        <begin position="152"/>
        <end position="162"/>
    </location>
</feature>
<dbReference type="AlphaFoldDB" id="S8E1U7"/>
<organism evidence="3 4">
    <name type="scientific">Fomitopsis schrenkii</name>
    <name type="common">Brown rot fungus</name>
    <dbReference type="NCBI Taxonomy" id="2126942"/>
    <lineage>
        <taxon>Eukaryota</taxon>
        <taxon>Fungi</taxon>
        <taxon>Dikarya</taxon>
        <taxon>Basidiomycota</taxon>
        <taxon>Agaricomycotina</taxon>
        <taxon>Agaricomycetes</taxon>
        <taxon>Polyporales</taxon>
        <taxon>Fomitopsis</taxon>
    </lineage>
</organism>